<dbReference type="PROSITE" id="PS50103">
    <property type="entry name" value="ZF_C3H1"/>
    <property type="match status" value="2"/>
</dbReference>
<evidence type="ECO:0000256" key="5">
    <source>
        <dbReference type="SAM" id="MobiDB-lite"/>
    </source>
</evidence>
<dbReference type="EMBL" id="SGPL01000385">
    <property type="protein sequence ID" value="THH13124.1"/>
    <property type="molecule type" value="Genomic_DNA"/>
</dbReference>
<name>A0A4S4LLU0_9AGAM</name>
<evidence type="ECO:0000256" key="2">
    <source>
        <dbReference type="ARBA" id="ARBA00022771"/>
    </source>
</evidence>
<gene>
    <name evidence="7" type="ORF">EW146_g7065</name>
</gene>
<comment type="caution">
    <text evidence="7">The sequence shown here is derived from an EMBL/GenBank/DDBJ whole genome shotgun (WGS) entry which is preliminary data.</text>
</comment>
<keyword evidence="8" id="KW-1185">Reference proteome</keyword>
<dbReference type="OrthoDB" id="410307at2759"/>
<evidence type="ECO:0000256" key="4">
    <source>
        <dbReference type="PROSITE-ProRule" id="PRU00723"/>
    </source>
</evidence>
<dbReference type="GO" id="GO:0008270">
    <property type="term" value="F:zinc ion binding"/>
    <property type="evidence" value="ECO:0007669"/>
    <property type="project" value="UniProtKB-KW"/>
</dbReference>
<feature type="zinc finger region" description="C3H1-type" evidence="4">
    <location>
        <begin position="256"/>
        <end position="281"/>
    </location>
</feature>
<keyword evidence="3 4" id="KW-0862">Zinc</keyword>
<dbReference type="SUPFAM" id="SSF90229">
    <property type="entry name" value="CCCH zinc finger"/>
    <property type="match status" value="1"/>
</dbReference>
<feature type="domain" description="C3H1-type" evidence="6">
    <location>
        <begin position="199"/>
        <end position="227"/>
    </location>
</feature>
<keyword evidence="2 4" id="KW-0863">Zinc-finger</keyword>
<dbReference type="InterPro" id="IPR000571">
    <property type="entry name" value="Znf_CCCH"/>
</dbReference>
<evidence type="ECO:0000313" key="8">
    <source>
        <dbReference type="Proteomes" id="UP000310158"/>
    </source>
</evidence>
<reference evidence="7 8" key="1">
    <citation type="submission" date="2019-02" db="EMBL/GenBank/DDBJ databases">
        <title>Genome sequencing of the rare red list fungi Bondarzewia mesenterica.</title>
        <authorList>
            <person name="Buettner E."/>
            <person name="Kellner H."/>
        </authorList>
    </citation>
    <scope>NUCLEOTIDE SEQUENCE [LARGE SCALE GENOMIC DNA]</scope>
    <source>
        <strain evidence="7 8">DSM 108281</strain>
    </source>
</reference>
<dbReference type="SMART" id="SM00356">
    <property type="entry name" value="ZnF_C3H1"/>
    <property type="match status" value="3"/>
</dbReference>
<evidence type="ECO:0000256" key="3">
    <source>
        <dbReference type="ARBA" id="ARBA00022833"/>
    </source>
</evidence>
<proteinExistence type="predicted"/>
<feature type="zinc finger region" description="C3H1-type" evidence="4">
    <location>
        <begin position="199"/>
        <end position="227"/>
    </location>
</feature>
<feature type="region of interest" description="Disordered" evidence="5">
    <location>
        <begin position="92"/>
        <end position="120"/>
    </location>
</feature>
<dbReference type="Proteomes" id="UP000310158">
    <property type="component" value="Unassembled WGS sequence"/>
</dbReference>
<evidence type="ECO:0000259" key="6">
    <source>
        <dbReference type="PROSITE" id="PS50103"/>
    </source>
</evidence>
<sequence>MTPALFGRNATYTPQHSSAPFASGFSLLQSRLAKEGRADLMASGGVQFRKLFPASSNIPTMGNAQKIQAAAATIAKRIAEIQATLHPSSQGYVTAERNDSAETYRTEPRRLQSTTTQSQNTILQHSVPRLNEPAPQAAKSAYAHITPALGVKLLSPNELAAVEQSIREAYKTFRQVNTSAVEDIVSTPVQDLGGYRPLSYKTAPCKHYSTRQWCPMGENCHFIHDPNLPWFPEDSSSKSSSIGSHDTFVDGRGSVKKATHCWAYVQGICVKHDCQYRHPEDIRPYIKYTPCLLWPHCPRGHDCPFKHRERLDSDIVPGSVMRGGTVYFPINPPLAQTAQTQVFNNGAFEQYGMVSPLTHPDRRDNLWAQYGQTHQYQQPSVPGQAPATDKHAHRGRQDDRDAKVVSATDPTLSVDIDAILADMATFKQRLPISSREAPRKGHARRMSIAVKESLRNPVVRPSDGVDDGFDEDKVASSVLRRSWAI</sequence>
<dbReference type="Gene3D" id="3.30.1370.210">
    <property type="match status" value="1"/>
</dbReference>
<feature type="region of interest" description="Disordered" evidence="5">
    <location>
        <begin position="374"/>
        <end position="407"/>
    </location>
</feature>
<protein>
    <recommendedName>
        <fullName evidence="6">C3H1-type domain-containing protein</fullName>
    </recommendedName>
</protein>
<evidence type="ECO:0000256" key="1">
    <source>
        <dbReference type="ARBA" id="ARBA00022723"/>
    </source>
</evidence>
<dbReference type="Pfam" id="PF00642">
    <property type="entry name" value="zf-CCCH"/>
    <property type="match status" value="1"/>
</dbReference>
<organism evidence="7 8">
    <name type="scientific">Bondarzewia mesenterica</name>
    <dbReference type="NCBI Taxonomy" id="1095465"/>
    <lineage>
        <taxon>Eukaryota</taxon>
        <taxon>Fungi</taxon>
        <taxon>Dikarya</taxon>
        <taxon>Basidiomycota</taxon>
        <taxon>Agaricomycotina</taxon>
        <taxon>Agaricomycetes</taxon>
        <taxon>Russulales</taxon>
        <taxon>Bondarzewiaceae</taxon>
        <taxon>Bondarzewia</taxon>
    </lineage>
</organism>
<evidence type="ECO:0000313" key="7">
    <source>
        <dbReference type="EMBL" id="THH13124.1"/>
    </source>
</evidence>
<keyword evidence="1 4" id="KW-0479">Metal-binding</keyword>
<dbReference type="AlphaFoldDB" id="A0A4S4LLU0"/>
<feature type="domain" description="C3H1-type" evidence="6">
    <location>
        <begin position="256"/>
        <end position="281"/>
    </location>
</feature>
<feature type="compositionally biased region" description="Polar residues" evidence="5">
    <location>
        <begin position="111"/>
        <end position="120"/>
    </location>
</feature>
<dbReference type="InterPro" id="IPR036855">
    <property type="entry name" value="Znf_CCCH_sf"/>
</dbReference>
<feature type="compositionally biased region" description="Basic and acidic residues" evidence="5">
    <location>
        <begin position="96"/>
        <end position="110"/>
    </location>
</feature>
<accession>A0A4S4LLU0</accession>